<evidence type="ECO:0000313" key="2">
    <source>
        <dbReference type="EMBL" id="KAK6921724.1"/>
    </source>
</evidence>
<dbReference type="AlphaFoldDB" id="A0AAN8UYT3"/>
<name>A0AAN8UYT3_9MAGN</name>
<comment type="caution">
    <text evidence="2">The sequence shown here is derived from an EMBL/GenBank/DDBJ whole genome shotgun (WGS) entry which is preliminary data.</text>
</comment>
<keyword evidence="1" id="KW-0812">Transmembrane</keyword>
<proteinExistence type="predicted"/>
<evidence type="ECO:0000256" key="1">
    <source>
        <dbReference type="SAM" id="Phobius"/>
    </source>
</evidence>
<keyword evidence="1" id="KW-0472">Membrane</keyword>
<keyword evidence="3" id="KW-1185">Reference proteome</keyword>
<accession>A0AAN8UYT3</accession>
<reference evidence="2 3" key="1">
    <citation type="submission" date="2023-12" db="EMBL/GenBank/DDBJ databases">
        <title>A high-quality genome assembly for Dillenia turbinata (Dilleniales).</title>
        <authorList>
            <person name="Chanderbali A."/>
        </authorList>
    </citation>
    <scope>NUCLEOTIDE SEQUENCE [LARGE SCALE GENOMIC DNA]</scope>
    <source>
        <strain evidence="2">LSX21</strain>
        <tissue evidence="2">Leaf</tissue>
    </source>
</reference>
<dbReference type="EMBL" id="JBAMMX010000019">
    <property type="protein sequence ID" value="KAK6921724.1"/>
    <property type="molecule type" value="Genomic_DNA"/>
</dbReference>
<protein>
    <submittedName>
        <fullName evidence="2">Uncharacterized protein</fullName>
    </submittedName>
</protein>
<sequence length="223" mass="25454">MFSFNLKLKLCRKLLRGGKKGVWIKLPINMESNCIITSKNAKQEKHKVVAPCDCPRRFKSPLIFQLYHSCLGVLVSLMWNLYLPQNNLKDKQEFSPSLTKRNQEITPHMRNYKRTLLRSNNSIEFSMIVCVIALTIPGISMKPIIIIAQEVNLFGNLPICAYFQLPQAVCRLLCPSTYLVPRIQSIDSSASKIPWALSSLKDRTQLGSPQQSPYHHQVSHQCT</sequence>
<keyword evidence="1" id="KW-1133">Transmembrane helix</keyword>
<gene>
    <name evidence="2" type="ORF">RJ641_012231</name>
</gene>
<feature type="transmembrane region" description="Helical" evidence="1">
    <location>
        <begin position="125"/>
        <end position="148"/>
    </location>
</feature>
<evidence type="ECO:0000313" key="3">
    <source>
        <dbReference type="Proteomes" id="UP001370490"/>
    </source>
</evidence>
<feature type="transmembrane region" description="Helical" evidence="1">
    <location>
        <begin position="66"/>
        <end position="83"/>
    </location>
</feature>
<organism evidence="2 3">
    <name type="scientific">Dillenia turbinata</name>
    <dbReference type="NCBI Taxonomy" id="194707"/>
    <lineage>
        <taxon>Eukaryota</taxon>
        <taxon>Viridiplantae</taxon>
        <taxon>Streptophyta</taxon>
        <taxon>Embryophyta</taxon>
        <taxon>Tracheophyta</taxon>
        <taxon>Spermatophyta</taxon>
        <taxon>Magnoliopsida</taxon>
        <taxon>eudicotyledons</taxon>
        <taxon>Gunneridae</taxon>
        <taxon>Pentapetalae</taxon>
        <taxon>Dilleniales</taxon>
        <taxon>Dilleniaceae</taxon>
        <taxon>Dillenia</taxon>
    </lineage>
</organism>
<dbReference type="Proteomes" id="UP001370490">
    <property type="component" value="Unassembled WGS sequence"/>
</dbReference>